<reference evidence="1" key="1">
    <citation type="submission" date="2020-07" db="EMBL/GenBank/DDBJ databases">
        <title>Description of Mycobacterium gordonae subsp. intergordonae subsp.nov. and Mycobacterium gordonae subsp. gordonae subsp. nov.</title>
        <authorList>
            <person name="Huang H."/>
        </authorList>
    </citation>
    <scope>NUCLEOTIDE SEQUENCE [LARGE SCALE GENOMIC DNA]</scope>
    <source>
        <strain evidence="1">24T</strain>
    </source>
</reference>
<accession>A0A7D6I7P2</accession>
<name>A0A7D6I7P2_9MYCO</name>
<sequence length="85" mass="9305">MGPWLTSASRLDSRDATLNVMARQHGSIEFENNPQISRMKDEDAALAEIARRHPECIDVVLTGVGGQMGGTQRRAEFTYGTAGEQ</sequence>
<dbReference type="AlphaFoldDB" id="A0A7D6I7P2"/>
<dbReference type="KEGG" id="mgor:H0P51_08955"/>
<evidence type="ECO:0000313" key="1">
    <source>
        <dbReference type="EMBL" id="QLL08998.1"/>
    </source>
</evidence>
<protein>
    <submittedName>
        <fullName evidence="1">Uncharacterized protein</fullName>
    </submittedName>
</protein>
<dbReference type="Proteomes" id="UP000510682">
    <property type="component" value="Chromosome"/>
</dbReference>
<dbReference type="EMBL" id="CP059165">
    <property type="protein sequence ID" value="QLL08998.1"/>
    <property type="molecule type" value="Genomic_DNA"/>
</dbReference>
<reference evidence="1" key="2">
    <citation type="submission" date="2020-07" db="EMBL/GenBank/DDBJ databases">
        <authorList>
            <person name="Yu X."/>
        </authorList>
    </citation>
    <scope>NUCLEOTIDE SEQUENCE [LARGE SCALE GENOMIC DNA]</scope>
    <source>
        <strain evidence="1">24T</strain>
    </source>
</reference>
<keyword evidence="2" id="KW-1185">Reference proteome</keyword>
<gene>
    <name evidence="1" type="ORF">H0P51_08955</name>
</gene>
<evidence type="ECO:0000313" key="2">
    <source>
        <dbReference type="Proteomes" id="UP000510682"/>
    </source>
</evidence>
<proteinExistence type="predicted"/>
<organism evidence="1 2">
    <name type="scientific">Mycobacterium vicinigordonae</name>
    <dbReference type="NCBI Taxonomy" id="1719132"/>
    <lineage>
        <taxon>Bacteria</taxon>
        <taxon>Bacillati</taxon>
        <taxon>Actinomycetota</taxon>
        <taxon>Actinomycetes</taxon>
        <taxon>Mycobacteriales</taxon>
        <taxon>Mycobacteriaceae</taxon>
        <taxon>Mycobacterium</taxon>
    </lineage>
</organism>
<dbReference type="RefSeq" id="WP_180917583.1">
    <property type="nucleotide sequence ID" value="NZ_CP059165.1"/>
</dbReference>